<dbReference type="PANTHER" id="PTHR35335">
    <property type="entry name" value="UPF0716 PROTEIN FXSA"/>
    <property type="match status" value="1"/>
</dbReference>
<feature type="transmembrane region" description="Helical" evidence="2">
    <location>
        <begin position="25"/>
        <end position="45"/>
    </location>
</feature>
<feature type="region of interest" description="Disordered" evidence="1">
    <location>
        <begin position="121"/>
        <end position="159"/>
    </location>
</feature>
<dbReference type="RefSeq" id="WP_076515115.1">
    <property type="nucleotide sequence ID" value="NZ_FTOH01000004.1"/>
</dbReference>
<reference evidence="4" key="1">
    <citation type="submission" date="2017-01" db="EMBL/GenBank/DDBJ databases">
        <authorList>
            <person name="Varghese N."/>
            <person name="Submissions S."/>
        </authorList>
    </citation>
    <scope>NUCLEOTIDE SEQUENCE [LARGE SCALE GENOMIC DNA]</scope>
    <source>
        <strain evidence="4">DSM 24913</strain>
    </source>
</reference>
<accession>A0A1N7LXB6</accession>
<keyword evidence="2" id="KW-0812">Transmembrane</keyword>
<keyword evidence="2" id="KW-0472">Membrane</keyword>
<dbReference type="NCBIfam" id="NF008528">
    <property type="entry name" value="PRK11463.1-2"/>
    <property type="match status" value="1"/>
</dbReference>
<dbReference type="STRING" id="484498.SAMN05421686_104276"/>
<protein>
    <submittedName>
        <fullName evidence="3">UPF0716 protein FxsA</fullName>
    </submittedName>
</protein>
<dbReference type="PANTHER" id="PTHR35335:SF1">
    <property type="entry name" value="UPF0716 PROTEIN FXSA"/>
    <property type="match status" value="1"/>
</dbReference>
<evidence type="ECO:0000313" key="4">
    <source>
        <dbReference type="Proteomes" id="UP000185639"/>
    </source>
</evidence>
<organism evidence="3 4">
    <name type="scientific">Thalassolituus maritimus</name>
    <dbReference type="NCBI Taxonomy" id="484498"/>
    <lineage>
        <taxon>Bacteria</taxon>
        <taxon>Pseudomonadati</taxon>
        <taxon>Pseudomonadota</taxon>
        <taxon>Gammaproteobacteria</taxon>
        <taxon>Oceanospirillales</taxon>
        <taxon>Oceanospirillaceae</taxon>
        <taxon>Thalassolituus</taxon>
    </lineage>
</organism>
<feature type="compositionally biased region" description="Polar residues" evidence="1">
    <location>
        <begin position="125"/>
        <end position="139"/>
    </location>
</feature>
<dbReference type="EMBL" id="FTOH01000004">
    <property type="protein sequence ID" value="SIS78457.1"/>
    <property type="molecule type" value="Genomic_DNA"/>
</dbReference>
<dbReference type="Pfam" id="PF04186">
    <property type="entry name" value="FxsA"/>
    <property type="match status" value="1"/>
</dbReference>
<proteinExistence type="predicted"/>
<keyword evidence="4" id="KW-1185">Reference proteome</keyword>
<sequence length="159" mass="17353">MPLLFIFILVPMAELAVLIKVGSAIGILWTFALILLTALVGVTLLRAQGLATLMRASERMQQGSLPAQELAEGFLLALAGALLLTPGFITDAFGFSLLLPGVRGVMAQSIMKRFKPQVMNPFEQPGTQEPFNQRQQSQRPQRDGRVGGDVIEGDYKRED</sequence>
<dbReference type="InterPro" id="IPR007313">
    <property type="entry name" value="FxsA"/>
</dbReference>
<dbReference type="GO" id="GO:0016020">
    <property type="term" value="C:membrane"/>
    <property type="evidence" value="ECO:0007669"/>
    <property type="project" value="InterPro"/>
</dbReference>
<keyword evidence="2" id="KW-1133">Transmembrane helix</keyword>
<evidence type="ECO:0000256" key="1">
    <source>
        <dbReference type="SAM" id="MobiDB-lite"/>
    </source>
</evidence>
<feature type="transmembrane region" description="Helical" evidence="2">
    <location>
        <begin position="65"/>
        <end position="86"/>
    </location>
</feature>
<evidence type="ECO:0000313" key="3">
    <source>
        <dbReference type="EMBL" id="SIS78457.1"/>
    </source>
</evidence>
<name>A0A1N7LXB6_9GAMM</name>
<dbReference type="Proteomes" id="UP000185639">
    <property type="component" value="Unassembled WGS sequence"/>
</dbReference>
<gene>
    <name evidence="3" type="ORF">SAMN05421686_104276</name>
</gene>
<dbReference type="AlphaFoldDB" id="A0A1N7LXB6"/>
<evidence type="ECO:0000256" key="2">
    <source>
        <dbReference type="SAM" id="Phobius"/>
    </source>
</evidence>